<keyword evidence="4" id="KW-1185">Reference proteome</keyword>
<evidence type="ECO:0000313" key="3">
    <source>
        <dbReference type="EMBL" id="GCL63028.1"/>
    </source>
</evidence>
<dbReference type="Proteomes" id="UP000301751">
    <property type="component" value="Unassembled WGS sequence"/>
</dbReference>
<proteinExistence type="predicted"/>
<dbReference type="GO" id="GO:0016746">
    <property type="term" value="F:acyltransferase activity"/>
    <property type="evidence" value="ECO:0007669"/>
    <property type="project" value="InterPro"/>
</dbReference>
<sequence length="512" mass="54392">MSWQDRLPVLVGVGQITQREPDPRAAMGPLDLMAAAAKAAAEDSGAGPALLAALDQLTVIRLFADTSPRFVSPFGKQTNPPVSVARRLGADHVRQHVYTWPGGNMPQYCLNRLGEAITRGEVEAAMVVGAEALSTQKAAQRQGVALDWAEDLGGTHHTWGVSRRGWSDLEDRHGARAAITMYPMFEHAIRGRLGRSVADHQAAIGTLLARFAAVAAANPLADRRAGYGAAQISTPAADNKFIAHPYTRLMSANAFIDQGAAVAMTSVAKARSLGIPPDKWVYLHGCADGHDHWHVTERRDLHSSPAMQQVFAQAFDMAGCTLADIGVLDIYSCFASAVEVACDALGLAQDDPRGLTVTGGLPYFGGPGNNYVTHSIAEMVQRVRARPGVKGLVTANGNYLTKHSAGIYSTEPPARPFAPADPALLQARLDAIPRPPLVELADGAATVESYTVSHDGQGPVNAVVIGRLGDGSRFIANTPADAALWQAMQTEDFLGRRGQVANDGRINRFTPA</sequence>
<dbReference type="Pfam" id="PF22691">
    <property type="entry name" value="Thiolase_C_1"/>
    <property type="match status" value="1"/>
</dbReference>
<dbReference type="RefSeq" id="WP_137732780.1">
    <property type="nucleotide sequence ID" value="NZ_BJCL01000004.1"/>
</dbReference>
<dbReference type="AlphaFoldDB" id="A0A480AW60"/>
<organism evidence="3 4">
    <name type="scientific">Pseudaquabacterium pictum</name>
    <dbReference type="NCBI Taxonomy" id="2315236"/>
    <lineage>
        <taxon>Bacteria</taxon>
        <taxon>Pseudomonadati</taxon>
        <taxon>Pseudomonadota</taxon>
        <taxon>Betaproteobacteria</taxon>
        <taxon>Burkholderiales</taxon>
        <taxon>Sphaerotilaceae</taxon>
        <taxon>Pseudaquabacterium</taxon>
    </lineage>
</organism>
<dbReference type="Pfam" id="PF18313">
    <property type="entry name" value="TLP1_add_C"/>
    <property type="match status" value="1"/>
</dbReference>
<dbReference type="Gene3D" id="3.40.47.10">
    <property type="match status" value="1"/>
</dbReference>
<name>A0A480AW60_9BURK</name>
<feature type="domain" description="Thiolase C-terminal" evidence="2">
    <location>
        <begin position="288"/>
        <end position="354"/>
    </location>
</feature>
<dbReference type="OrthoDB" id="4470569at2"/>
<evidence type="ECO:0000313" key="4">
    <source>
        <dbReference type="Proteomes" id="UP000301751"/>
    </source>
</evidence>
<evidence type="ECO:0000259" key="1">
    <source>
        <dbReference type="Pfam" id="PF18313"/>
    </source>
</evidence>
<reference evidence="4" key="1">
    <citation type="submission" date="2019-03" db="EMBL/GenBank/DDBJ databases">
        <title>Aquabacterium pictum sp.nov., the first bacteriochlorophyll a-containing freshwater bacterium in the genus Aquabacterium of the class Betaproteobacteria.</title>
        <authorList>
            <person name="Hirose S."/>
            <person name="Tank M."/>
            <person name="Hara E."/>
            <person name="Tamaki H."/>
            <person name="Takaichi S."/>
            <person name="Haruta S."/>
            <person name="Hanada S."/>
        </authorList>
    </citation>
    <scope>NUCLEOTIDE SEQUENCE [LARGE SCALE GENOMIC DNA]</scope>
    <source>
        <strain evidence="4">W35</strain>
    </source>
</reference>
<dbReference type="Gene3D" id="2.40.50.840">
    <property type="match status" value="1"/>
</dbReference>
<comment type="caution">
    <text evidence="3">The sequence shown here is derived from an EMBL/GenBank/DDBJ whole genome shotgun (WGS) entry which is preliminary data.</text>
</comment>
<keyword evidence="3" id="KW-0808">Transferase</keyword>
<evidence type="ECO:0000259" key="2">
    <source>
        <dbReference type="Pfam" id="PF22691"/>
    </source>
</evidence>
<dbReference type="SUPFAM" id="SSF53901">
    <property type="entry name" value="Thiolase-like"/>
    <property type="match status" value="1"/>
</dbReference>
<dbReference type="InterPro" id="IPR040771">
    <property type="entry name" value="TLP1_add_C"/>
</dbReference>
<protein>
    <submittedName>
        <fullName evidence="3">Acetyl-CoA acetyltransferase</fullName>
    </submittedName>
</protein>
<dbReference type="InterPro" id="IPR055140">
    <property type="entry name" value="Thiolase_C_2"/>
</dbReference>
<accession>A0A480AW60</accession>
<dbReference type="EMBL" id="BJCL01000004">
    <property type="protein sequence ID" value="GCL63028.1"/>
    <property type="molecule type" value="Genomic_DNA"/>
</dbReference>
<dbReference type="InterPro" id="IPR016039">
    <property type="entry name" value="Thiolase-like"/>
</dbReference>
<dbReference type="PANTHER" id="PTHR42870">
    <property type="entry name" value="ACETYL-COA C-ACETYLTRANSFERASE"/>
    <property type="match status" value="1"/>
</dbReference>
<feature type="domain" description="Thiolase-like protein type 1 additional C-terminal" evidence="1">
    <location>
        <begin position="425"/>
        <end position="504"/>
    </location>
</feature>
<dbReference type="PANTHER" id="PTHR42870:SF1">
    <property type="entry name" value="NON-SPECIFIC LIPID-TRANSFER PROTEIN-LIKE 2"/>
    <property type="match status" value="1"/>
</dbReference>
<gene>
    <name evidence="3" type="ORF">AQPW35_21090</name>
</gene>